<dbReference type="EMBL" id="AP015041">
    <property type="protein sequence ID" value="BAT95064.1"/>
    <property type="molecule type" value="Genomic_DNA"/>
</dbReference>
<dbReference type="AlphaFoldDB" id="A0A0S3SQG7"/>
<evidence type="ECO:0000313" key="1">
    <source>
        <dbReference type="EMBL" id="BAT95064.1"/>
    </source>
</evidence>
<dbReference type="Proteomes" id="UP000291084">
    <property type="component" value="Chromosome 8"/>
</dbReference>
<name>A0A0S3SQG7_PHAAN</name>
<keyword evidence="2" id="KW-1185">Reference proteome</keyword>
<gene>
    <name evidence="1" type="primary">Vigan.08G172600</name>
    <name evidence="1" type="ORF">VIGAN_08172600</name>
</gene>
<protein>
    <submittedName>
        <fullName evidence="1">Uncharacterized protein</fullName>
    </submittedName>
</protein>
<sequence length="154" mass="16432">MLTLGSCWPLCMYWFMKDCPFGCCCSTPNDGGAMFVVKFLSVTVAPICAAFCSSAVADMCCDPAARWSPFSSNMFELSWRDGEEVDERLLENTVPAMVVLELKGFGAGIGISSCGSDSGCLCSAWLNSEVPPICCGLGTTLVLIGNEETRFGIC</sequence>
<proteinExistence type="predicted"/>
<reference evidence="1 2" key="1">
    <citation type="journal article" date="2015" name="Sci. Rep.">
        <title>The power of single molecule real-time sequencing technology in the de novo assembly of a eukaryotic genome.</title>
        <authorList>
            <person name="Sakai H."/>
            <person name="Naito K."/>
            <person name="Ogiso-Tanaka E."/>
            <person name="Takahashi Y."/>
            <person name="Iseki K."/>
            <person name="Muto C."/>
            <person name="Satou K."/>
            <person name="Teruya K."/>
            <person name="Shiroma A."/>
            <person name="Shimoji M."/>
            <person name="Hirano T."/>
            <person name="Itoh T."/>
            <person name="Kaga A."/>
            <person name="Tomooka N."/>
        </authorList>
    </citation>
    <scope>NUCLEOTIDE SEQUENCE [LARGE SCALE GENOMIC DNA]</scope>
    <source>
        <strain evidence="2">cv. Shumari</strain>
    </source>
</reference>
<organism evidence="1 2">
    <name type="scientific">Vigna angularis var. angularis</name>
    <dbReference type="NCBI Taxonomy" id="157739"/>
    <lineage>
        <taxon>Eukaryota</taxon>
        <taxon>Viridiplantae</taxon>
        <taxon>Streptophyta</taxon>
        <taxon>Embryophyta</taxon>
        <taxon>Tracheophyta</taxon>
        <taxon>Spermatophyta</taxon>
        <taxon>Magnoliopsida</taxon>
        <taxon>eudicotyledons</taxon>
        <taxon>Gunneridae</taxon>
        <taxon>Pentapetalae</taxon>
        <taxon>rosids</taxon>
        <taxon>fabids</taxon>
        <taxon>Fabales</taxon>
        <taxon>Fabaceae</taxon>
        <taxon>Papilionoideae</taxon>
        <taxon>50 kb inversion clade</taxon>
        <taxon>NPAAA clade</taxon>
        <taxon>indigoferoid/millettioid clade</taxon>
        <taxon>Phaseoleae</taxon>
        <taxon>Vigna</taxon>
    </lineage>
</organism>
<accession>A0A0S3SQG7</accession>
<evidence type="ECO:0000313" key="2">
    <source>
        <dbReference type="Proteomes" id="UP000291084"/>
    </source>
</evidence>